<dbReference type="Pfam" id="PF19038">
    <property type="entry name" value="Fuz_longin_3"/>
    <property type="match status" value="1"/>
</dbReference>
<dbReference type="Pfam" id="PF19037">
    <property type="entry name" value="Fuz_longin_2"/>
    <property type="match status" value="1"/>
</dbReference>
<evidence type="ECO:0000313" key="9">
    <source>
        <dbReference type="Proteomes" id="UP000075809"/>
    </source>
</evidence>
<evidence type="ECO:0000313" key="8">
    <source>
        <dbReference type="EMBL" id="KYQ54750.1"/>
    </source>
</evidence>
<dbReference type="EMBL" id="KQ982566">
    <property type="protein sequence ID" value="KYQ54750.1"/>
    <property type="molecule type" value="Genomic_DNA"/>
</dbReference>
<protein>
    <submittedName>
        <fullName evidence="8">Protein fuzzy like protein</fullName>
    </submittedName>
</protein>
<evidence type="ECO:0000256" key="2">
    <source>
        <dbReference type="ARBA" id="ARBA00008550"/>
    </source>
</evidence>
<dbReference type="InterPro" id="IPR043971">
    <property type="entry name" value="FUZ/MON1/HPS1_longin_2"/>
</dbReference>
<dbReference type="GO" id="GO:0005856">
    <property type="term" value="C:cytoskeleton"/>
    <property type="evidence" value="ECO:0007669"/>
    <property type="project" value="UniProtKB-SubCell"/>
</dbReference>
<keyword evidence="4" id="KW-0206">Cytoskeleton</keyword>
<dbReference type="InterPro" id="IPR043972">
    <property type="entry name" value="FUZ/MON1/HPS1_longin_1"/>
</dbReference>
<accession>A0A151X3C3</accession>
<evidence type="ECO:0000259" key="6">
    <source>
        <dbReference type="Pfam" id="PF19037"/>
    </source>
</evidence>
<dbReference type="PANTHER" id="PTHR13559:SF1">
    <property type="entry name" value="PROTEIN FUZZY HOMOLOG"/>
    <property type="match status" value="1"/>
</dbReference>
<dbReference type="AlphaFoldDB" id="A0A151X3C3"/>
<feature type="domain" description="FUZ/MON1/HPS1 first Longin" evidence="5">
    <location>
        <begin position="4"/>
        <end position="125"/>
    </location>
</feature>
<dbReference type="GO" id="GO:1905515">
    <property type="term" value="P:non-motile cilium assembly"/>
    <property type="evidence" value="ECO:0007669"/>
    <property type="project" value="TreeGrafter"/>
</dbReference>
<dbReference type="GO" id="GO:0016192">
    <property type="term" value="P:vesicle-mediated transport"/>
    <property type="evidence" value="ECO:0007669"/>
    <property type="project" value="InterPro"/>
</dbReference>
<comment type="similarity">
    <text evidence="2">Belongs to the fuzzy family.</text>
</comment>
<dbReference type="OrthoDB" id="74835at2759"/>
<dbReference type="KEGG" id="mzt:108723361"/>
<sequence length="412" mass="46459">MSAHVMCLTSSGGIPLFSRHKGDSDTMTFSKIASLNGVHMFLKSQDITLLSTDLPDVTVAWKEFERCIILIAIASGVTKYVLDKFLDATFGAMILFTGIDEIKNTKNIERLKKDMRLCSPIIDRLMDCLDIGDKISMKTDMINMTECIISSENHLLQTCLEGFMECLDSMYGCVLVHGCVAAATEGWWSLDPVERKLLTIGIASESICTTRDIPVFLPRKSSNVAFRLVSVTLINHVEVLALCGPNPELTEIERYAMQCWKSNMDALCTVEHCYPRNLPTSVSLDNETLGFLLANYKIEKFVLGRNSQCAKNRVTGSHRLDILRTFYHQAVETFALSIEHEESNDEKLTTSTWKFVGAKETYLCSEYHKCHAVKHGDNILCVLYTSVVPTHTMRLISQKILKMIFSDKQTYW</sequence>
<keyword evidence="9" id="KW-1185">Reference proteome</keyword>
<dbReference type="Pfam" id="PF19036">
    <property type="entry name" value="Fuz_longin_1"/>
    <property type="match status" value="1"/>
</dbReference>
<dbReference type="PANTHER" id="PTHR13559">
    <property type="entry name" value="INTRACELLULAR TRAFFIC PROTEIN-RELATED"/>
    <property type="match status" value="1"/>
</dbReference>
<evidence type="ECO:0000259" key="5">
    <source>
        <dbReference type="Pfam" id="PF19036"/>
    </source>
</evidence>
<name>A0A151X3C3_9HYME</name>
<gene>
    <name evidence="8" type="ORF">ALC60_06352</name>
</gene>
<feature type="domain" description="FUZ/MON1/HPS1 third Longin" evidence="7">
    <location>
        <begin position="289"/>
        <end position="406"/>
    </location>
</feature>
<dbReference type="InterPro" id="IPR043970">
    <property type="entry name" value="FUZ/MON1/HPS1_longin_3"/>
</dbReference>
<feature type="domain" description="FUZ/MON1/HPS1 second Longin" evidence="6">
    <location>
        <begin position="168"/>
        <end position="261"/>
    </location>
</feature>
<evidence type="ECO:0000256" key="3">
    <source>
        <dbReference type="ARBA" id="ARBA00022490"/>
    </source>
</evidence>
<comment type="subcellular location">
    <subcellularLocation>
        <location evidence="1">Cytoplasm</location>
        <location evidence="1">Cytoskeleton</location>
    </subcellularLocation>
</comment>
<reference evidence="8 9" key="1">
    <citation type="submission" date="2015-09" db="EMBL/GenBank/DDBJ databases">
        <title>Trachymyrmex zeteki WGS genome.</title>
        <authorList>
            <person name="Nygaard S."/>
            <person name="Hu H."/>
            <person name="Boomsma J."/>
            <person name="Zhang G."/>
        </authorList>
    </citation>
    <scope>NUCLEOTIDE SEQUENCE [LARGE SCALE GENOMIC DNA]</scope>
    <source>
        <strain evidence="8">Tzet28-1</strain>
        <tissue evidence="8">Whole body</tissue>
    </source>
</reference>
<proteinExistence type="inferred from homology"/>
<dbReference type="Proteomes" id="UP000075809">
    <property type="component" value="Unassembled WGS sequence"/>
</dbReference>
<dbReference type="STRING" id="64791.A0A151X3C3"/>
<organism evidence="8 9">
    <name type="scientific">Mycetomoellerius zeteki</name>
    <dbReference type="NCBI Taxonomy" id="64791"/>
    <lineage>
        <taxon>Eukaryota</taxon>
        <taxon>Metazoa</taxon>
        <taxon>Ecdysozoa</taxon>
        <taxon>Arthropoda</taxon>
        <taxon>Hexapoda</taxon>
        <taxon>Insecta</taxon>
        <taxon>Pterygota</taxon>
        <taxon>Neoptera</taxon>
        <taxon>Endopterygota</taxon>
        <taxon>Hymenoptera</taxon>
        <taxon>Apocrita</taxon>
        <taxon>Aculeata</taxon>
        <taxon>Formicoidea</taxon>
        <taxon>Formicidae</taxon>
        <taxon>Myrmicinae</taxon>
        <taxon>Mycetomoellerius</taxon>
    </lineage>
</organism>
<evidence type="ECO:0000259" key="7">
    <source>
        <dbReference type="Pfam" id="PF19038"/>
    </source>
</evidence>
<evidence type="ECO:0000256" key="1">
    <source>
        <dbReference type="ARBA" id="ARBA00004245"/>
    </source>
</evidence>
<dbReference type="InterPro" id="IPR026069">
    <property type="entry name" value="Fuzzy"/>
</dbReference>
<keyword evidence="3" id="KW-0963">Cytoplasm</keyword>
<evidence type="ECO:0000256" key="4">
    <source>
        <dbReference type="ARBA" id="ARBA00023212"/>
    </source>
</evidence>